<dbReference type="PATRIC" id="fig|1698278.3.peg.267"/>
<keyword evidence="4" id="KW-1185">Reference proteome</keyword>
<reference evidence="3 4" key="1">
    <citation type="journal article" date="2016" name="Sci. Rep.">
        <title>Metabolic traits of an uncultured archaeal lineage -MSBL1- from brine pools of the Red Sea.</title>
        <authorList>
            <person name="Mwirichia R."/>
            <person name="Alam I."/>
            <person name="Rashid M."/>
            <person name="Vinu M."/>
            <person name="Ba-Alawi W."/>
            <person name="Anthony Kamau A."/>
            <person name="Kamanda Ngugi D."/>
            <person name="Goker M."/>
            <person name="Klenk H.P."/>
            <person name="Bajic V."/>
            <person name="Stingl U."/>
        </authorList>
    </citation>
    <scope>NUCLEOTIDE SEQUENCE [LARGE SCALE GENOMIC DNA]</scope>
    <source>
        <strain evidence="3">SCGC-AAA382A03</strain>
    </source>
</reference>
<dbReference type="CDD" id="cd03788">
    <property type="entry name" value="GT20_TPS"/>
    <property type="match status" value="1"/>
</dbReference>
<dbReference type="GO" id="GO:0005829">
    <property type="term" value="C:cytosol"/>
    <property type="evidence" value="ECO:0007669"/>
    <property type="project" value="TreeGrafter"/>
</dbReference>
<evidence type="ECO:0000256" key="1">
    <source>
        <dbReference type="ARBA" id="ARBA00022676"/>
    </source>
</evidence>
<dbReference type="PANTHER" id="PTHR10788:SF106">
    <property type="entry name" value="BCDNA.GH08860"/>
    <property type="match status" value="1"/>
</dbReference>
<dbReference type="EMBL" id="LHYC01000003">
    <property type="protein sequence ID" value="KXB05747.1"/>
    <property type="molecule type" value="Genomic_DNA"/>
</dbReference>
<organism evidence="3 4">
    <name type="scientific">candidate division MSBL1 archaeon SCGC-AAA382A03</name>
    <dbReference type="NCBI Taxonomy" id="1698278"/>
    <lineage>
        <taxon>Archaea</taxon>
        <taxon>Methanobacteriati</taxon>
        <taxon>Methanobacteriota</taxon>
        <taxon>candidate division MSBL1</taxon>
    </lineage>
</organism>
<keyword evidence="2" id="KW-0808">Transferase</keyword>
<evidence type="ECO:0000313" key="3">
    <source>
        <dbReference type="EMBL" id="KXB05747.1"/>
    </source>
</evidence>
<dbReference type="SUPFAM" id="SSF53756">
    <property type="entry name" value="UDP-Glycosyltransferase/glycogen phosphorylase"/>
    <property type="match status" value="1"/>
</dbReference>
<dbReference type="GO" id="GO:0004805">
    <property type="term" value="F:trehalose-phosphatase activity"/>
    <property type="evidence" value="ECO:0007669"/>
    <property type="project" value="TreeGrafter"/>
</dbReference>
<dbReference type="GO" id="GO:0005992">
    <property type="term" value="P:trehalose biosynthetic process"/>
    <property type="evidence" value="ECO:0007669"/>
    <property type="project" value="InterPro"/>
</dbReference>
<protein>
    <submittedName>
        <fullName evidence="3">Alpha,alpha-trehalose-phosphate synthase</fullName>
    </submittedName>
</protein>
<evidence type="ECO:0000313" key="4">
    <source>
        <dbReference type="Proteomes" id="UP000070549"/>
    </source>
</evidence>
<keyword evidence="1" id="KW-0328">Glycosyltransferase</keyword>
<dbReference type="Pfam" id="PF00982">
    <property type="entry name" value="Glyco_transf_20"/>
    <property type="match status" value="1"/>
</dbReference>
<dbReference type="InterPro" id="IPR001830">
    <property type="entry name" value="Glyco_trans_20"/>
</dbReference>
<comment type="caution">
    <text evidence="3">The sequence shown here is derived from an EMBL/GenBank/DDBJ whole genome shotgun (WGS) entry which is preliminary data.</text>
</comment>
<dbReference type="GO" id="GO:0003825">
    <property type="term" value="F:alpha,alpha-trehalose-phosphate synthase (UDP-forming) activity"/>
    <property type="evidence" value="ECO:0007669"/>
    <property type="project" value="TreeGrafter"/>
</dbReference>
<sequence length="474" mass="55256">MMSFENRRLILVSNAEPYAHSRRDGEVELEKLAGGLTSAMDPLMQNVGGVWIAWGRERADFDVLNSEGKVKVPDKNGYDLKRIKLSKEEVEGFYLGFSNKILWPICHSMPQKSVLDDYSSSKKYWELYRKVNRRYANAVLDEVEEEDLIWIHDYHLTLVPDLVREEHPDTDIAFFWHIPWPPWEIFGSLPWSDRIMEGMLASDFVGFHTSIYKNNFLMCTERANNIVNMKESRVTTKTGVTRISSVPLGIDYGLFSSMREKKEVKDKTRYLRDEISTEKVIISVDRLDYTKGIPQRLRAFEHFLKENPEFLKKVTLVQRVPPSRRSVSEYQSILNEIHRIVGEINGNFSKADWVPIRSYHRFLPSLEQLVPYYRIADVALVTPLMDGMNLVSKEYVASTEEGVLILSQFAGASEELEEAIIVNPHDMEETANAIKKALTMPQEEKKTRLKKLKKRIKEKDLQWWRKKFLEKWQG</sequence>
<dbReference type="Proteomes" id="UP000070549">
    <property type="component" value="Unassembled WGS sequence"/>
</dbReference>
<evidence type="ECO:0000256" key="2">
    <source>
        <dbReference type="ARBA" id="ARBA00022679"/>
    </source>
</evidence>
<dbReference type="FunFam" id="3.40.50.2000:FF:000010">
    <property type="entry name" value="Alpha,alpha-trehalose-phosphate synthase"/>
    <property type="match status" value="1"/>
</dbReference>
<dbReference type="Gene3D" id="3.40.50.2000">
    <property type="entry name" value="Glycogen Phosphorylase B"/>
    <property type="match status" value="2"/>
</dbReference>
<dbReference type="PANTHER" id="PTHR10788">
    <property type="entry name" value="TREHALOSE-6-PHOSPHATE SYNTHASE"/>
    <property type="match status" value="1"/>
</dbReference>
<proteinExistence type="predicted"/>
<accession>A0A133VH18</accession>
<dbReference type="AlphaFoldDB" id="A0A133VH18"/>
<gene>
    <name evidence="3" type="ORF">AKJ49_00235</name>
</gene>
<name>A0A133VH18_9EURY</name>